<dbReference type="PANTHER" id="PTHR42879:SF6">
    <property type="entry name" value="NADPH-DEPENDENT REDUCTASE BACG"/>
    <property type="match status" value="1"/>
</dbReference>
<accession>A0ABQ6FSK8</accession>
<dbReference type="PRINTS" id="PR00080">
    <property type="entry name" value="SDRFAMILY"/>
</dbReference>
<dbReference type="Proteomes" id="UP001344906">
    <property type="component" value="Unassembled WGS sequence"/>
</dbReference>
<evidence type="ECO:0000313" key="3">
    <source>
        <dbReference type="Proteomes" id="UP001344906"/>
    </source>
</evidence>
<dbReference type="PRINTS" id="PR00081">
    <property type="entry name" value="GDHRDH"/>
</dbReference>
<comment type="caution">
    <text evidence="2">The sequence shown here is derived from an EMBL/GenBank/DDBJ whole genome shotgun (WGS) entry which is preliminary data.</text>
</comment>
<dbReference type="InterPro" id="IPR002347">
    <property type="entry name" value="SDR_fam"/>
</dbReference>
<proteinExistence type="inferred from homology"/>
<name>A0ABQ6FSK8_9CHLR</name>
<dbReference type="CDD" id="cd05344">
    <property type="entry name" value="BKR_like_SDR_like"/>
    <property type="match status" value="1"/>
</dbReference>
<keyword evidence="3" id="KW-1185">Reference proteome</keyword>
<dbReference type="InterPro" id="IPR036291">
    <property type="entry name" value="NAD(P)-bd_dom_sf"/>
</dbReference>
<dbReference type="InterPro" id="IPR050259">
    <property type="entry name" value="SDR"/>
</dbReference>
<gene>
    <name evidence="2" type="ORF">KDH_23170</name>
</gene>
<dbReference type="EMBL" id="BSRI01000001">
    <property type="protein sequence ID" value="GLV55473.1"/>
    <property type="molecule type" value="Genomic_DNA"/>
</dbReference>
<dbReference type="Pfam" id="PF13561">
    <property type="entry name" value="adh_short_C2"/>
    <property type="match status" value="1"/>
</dbReference>
<dbReference type="SUPFAM" id="SSF51735">
    <property type="entry name" value="NAD(P)-binding Rossmann-fold domains"/>
    <property type="match status" value="1"/>
</dbReference>
<dbReference type="Gene3D" id="3.40.50.720">
    <property type="entry name" value="NAD(P)-binding Rossmann-like Domain"/>
    <property type="match status" value="1"/>
</dbReference>
<dbReference type="RefSeq" id="WP_338249840.1">
    <property type="nucleotide sequence ID" value="NZ_BSRI01000001.1"/>
</dbReference>
<organism evidence="2 3">
    <name type="scientific">Dictyobacter halimunensis</name>
    <dbReference type="NCBI Taxonomy" id="3026934"/>
    <lineage>
        <taxon>Bacteria</taxon>
        <taxon>Bacillati</taxon>
        <taxon>Chloroflexota</taxon>
        <taxon>Ktedonobacteria</taxon>
        <taxon>Ktedonobacterales</taxon>
        <taxon>Dictyobacteraceae</taxon>
        <taxon>Dictyobacter</taxon>
    </lineage>
</organism>
<reference evidence="2 3" key="1">
    <citation type="submission" date="2023-02" db="EMBL/GenBank/DDBJ databases">
        <title>Dictyobacter halimunensis sp. nov., a new member of the class Ktedonobacteria from forest soil in a geothermal area.</title>
        <authorList>
            <person name="Rachmania M.K."/>
            <person name="Ningsih F."/>
            <person name="Sakai Y."/>
            <person name="Yabe S."/>
            <person name="Yokota A."/>
            <person name="Sjamsuridzal W."/>
        </authorList>
    </citation>
    <scope>NUCLEOTIDE SEQUENCE [LARGE SCALE GENOMIC DNA]</scope>
    <source>
        <strain evidence="2 3">S3.2.2.5</strain>
    </source>
</reference>
<dbReference type="PANTHER" id="PTHR42879">
    <property type="entry name" value="3-OXOACYL-(ACYL-CARRIER-PROTEIN) REDUCTASE"/>
    <property type="match status" value="1"/>
</dbReference>
<sequence length="264" mass="27977">MDLGLQGKVALVLAASKGIGRACAEALAAEGASIAVGSRNQETLEQTAREIRERYGTPVLVIRTDVTRAEDLEAIVNATLRKYGRLDVVVNNAGGPPVGSFAQFDDAQWQAAFELTLLSTVRLIRLTIPYLKQSGRGRIINIVSTSVKQPIEGLLLSNAIRPGVIGLAKSLSSELAPDNITINNVCPGRILTDRLRKGPGMQQKLDQGVSEQDALKGLATGIPMGRLGQPEELASLVAYLASSQAGYITGTTTQVDGGLVRSLY</sequence>
<protein>
    <submittedName>
        <fullName evidence="2">Short-chain dehydrogenase</fullName>
    </submittedName>
</protein>
<evidence type="ECO:0000313" key="2">
    <source>
        <dbReference type="EMBL" id="GLV55473.1"/>
    </source>
</evidence>
<comment type="similarity">
    <text evidence="1">Belongs to the short-chain dehydrogenases/reductases (SDR) family.</text>
</comment>
<evidence type="ECO:0000256" key="1">
    <source>
        <dbReference type="ARBA" id="ARBA00006484"/>
    </source>
</evidence>